<dbReference type="OrthoDB" id="5559380at2759"/>
<feature type="region of interest" description="Disordered" evidence="4">
    <location>
        <begin position="194"/>
        <end position="311"/>
    </location>
</feature>
<dbReference type="OMA" id="IYTCKLM"/>
<dbReference type="Gene3D" id="3.30.920.20">
    <property type="entry name" value="Gas2-like domain"/>
    <property type="match status" value="1"/>
</dbReference>
<gene>
    <name evidence="6" type="ORF">E3P90_01249</name>
</gene>
<dbReference type="InterPro" id="IPR013889">
    <property type="entry name" value="Karyogamy_KAR9"/>
</dbReference>
<dbReference type="Pfam" id="PF08580">
    <property type="entry name" value="KAR9"/>
    <property type="match status" value="1"/>
</dbReference>
<protein>
    <recommendedName>
        <fullName evidence="5">GAR domain-containing protein</fullName>
    </recommendedName>
</protein>
<feature type="compositionally biased region" description="Low complexity" evidence="4">
    <location>
        <begin position="231"/>
        <end position="252"/>
    </location>
</feature>
<sequence>MSIEGSKRELIELKLFEVQELRHTDRPYDFKLQEIDEIIESTNESDQSNEFGDIIDEINQLRSHSKDKNWQIIYKSTSNQAKFMMNSLDKSFNFVEQLLDKPNSPQFDEIYSSFKVKCNYYIPSIQRVLNILSKSITQGFNINGDCLRDHADLQQRWKTLDNKLEEIDSKLIQIKHSNDVDILNDKLALLNLQTPSKPQSRPSSRLSHSRPPSRLPRPSTPSRPYSPTPSIPSNSSTPSRIPRSSRSSSLLSADIGRGRNLLTPEPTLRANARPFWGASNSPIPRSRRVVSGRSSILSSSTSSKNEDSGNYLPNSIDPLDVQVGIIYNDHGLGIGIQRIDPPLSRRPRPETVSNMQAQYAFETPHNRKVVNCKLLEVKATRRAQLNGEGDRKKVMVRVGGGWKDLSHYLIERQQ</sequence>
<dbReference type="Proteomes" id="UP000306954">
    <property type="component" value="Unassembled WGS sequence"/>
</dbReference>
<dbReference type="InterPro" id="IPR036534">
    <property type="entry name" value="GAR_dom_sf"/>
</dbReference>
<feature type="domain" description="GAR" evidence="5">
    <location>
        <begin position="314"/>
        <end position="414"/>
    </location>
</feature>
<comment type="caution">
    <text evidence="6">The sequence shown here is derived from an EMBL/GenBank/DDBJ whole genome shotgun (WGS) entry which is preliminary data.</text>
</comment>
<dbReference type="SUPFAM" id="SSF143575">
    <property type="entry name" value="GAS2 domain-like"/>
    <property type="match status" value="1"/>
</dbReference>
<evidence type="ECO:0000256" key="4">
    <source>
        <dbReference type="SAM" id="MobiDB-lite"/>
    </source>
</evidence>
<dbReference type="GO" id="GO:0043332">
    <property type="term" value="C:mating projection tip"/>
    <property type="evidence" value="ECO:0007669"/>
    <property type="project" value="TreeGrafter"/>
</dbReference>
<comment type="subcellular location">
    <subcellularLocation>
        <location evidence="1">Cytoplasm</location>
        <location evidence="1">Cytoskeleton</location>
    </subcellularLocation>
</comment>
<organism evidence="6 7">
    <name type="scientific">Wallemia ichthyophaga</name>
    <dbReference type="NCBI Taxonomy" id="245174"/>
    <lineage>
        <taxon>Eukaryota</taxon>
        <taxon>Fungi</taxon>
        <taxon>Dikarya</taxon>
        <taxon>Basidiomycota</taxon>
        <taxon>Wallemiomycotina</taxon>
        <taxon>Wallemiomycetes</taxon>
        <taxon>Wallemiales</taxon>
        <taxon>Wallemiaceae</taxon>
        <taxon>Wallemia</taxon>
    </lineage>
</organism>
<proteinExistence type="predicted"/>
<feature type="compositionally biased region" description="Pro residues" evidence="4">
    <location>
        <begin position="213"/>
        <end position="230"/>
    </location>
</feature>
<keyword evidence="3" id="KW-0206">Cytoskeleton</keyword>
<evidence type="ECO:0000256" key="3">
    <source>
        <dbReference type="ARBA" id="ARBA00023212"/>
    </source>
</evidence>
<dbReference type="Pfam" id="PF02187">
    <property type="entry name" value="GAS2"/>
    <property type="match status" value="1"/>
</dbReference>
<dbReference type="AlphaFoldDB" id="A0A4T0LHV0"/>
<evidence type="ECO:0000313" key="7">
    <source>
        <dbReference type="Proteomes" id="UP000306954"/>
    </source>
</evidence>
<evidence type="ECO:0000256" key="2">
    <source>
        <dbReference type="ARBA" id="ARBA00022490"/>
    </source>
</evidence>
<dbReference type="PANTHER" id="PTHR37271:SF1">
    <property type="entry name" value="KARYOGAMY PROTEIN KAR9"/>
    <property type="match status" value="1"/>
</dbReference>
<evidence type="ECO:0000313" key="6">
    <source>
        <dbReference type="EMBL" id="TIB14301.1"/>
    </source>
</evidence>
<feature type="compositionally biased region" description="Low complexity" evidence="4">
    <location>
        <begin position="198"/>
        <end position="212"/>
    </location>
</feature>
<dbReference type="InterPro" id="IPR003108">
    <property type="entry name" value="GAR_dom"/>
</dbReference>
<evidence type="ECO:0000259" key="5">
    <source>
        <dbReference type="PROSITE" id="PS51460"/>
    </source>
</evidence>
<keyword evidence="2" id="KW-0963">Cytoplasm</keyword>
<dbReference type="PROSITE" id="PS51460">
    <property type="entry name" value="GAR"/>
    <property type="match status" value="1"/>
</dbReference>
<dbReference type="GO" id="GO:0008017">
    <property type="term" value="F:microtubule binding"/>
    <property type="evidence" value="ECO:0007669"/>
    <property type="project" value="InterPro"/>
</dbReference>
<dbReference type="EMBL" id="SPOF01000011">
    <property type="protein sequence ID" value="TIB14301.1"/>
    <property type="molecule type" value="Genomic_DNA"/>
</dbReference>
<dbReference type="PANTHER" id="PTHR37271">
    <property type="entry name" value="KARYOGAMY PROTEIN KAR9"/>
    <property type="match status" value="1"/>
</dbReference>
<dbReference type="GO" id="GO:0005816">
    <property type="term" value="C:spindle pole body"/>
    <property type="evidence" value="ECO:0007669"/>
    <property type="project" value="TreeGrafter"/>
</dbReference>
<reference evidence="6 7" key="1">
    <citation type="submission" date="2019-03" db="EMBL/GenBank/DDBJ databases">
        <title>Sequencing 23 genomes of Wallemia ichthyophaga.</title>
        <authorList>
            <person name="Gostincar C."/>
        </authorList>
    </citation>
    <scope>NUCLEOTIDE SEQUENCE [LARGE SCALE GENOMIC DNA]</scope>
    <source>
        <strain evidence="6 7">EXF-8621</strain>
    </source>
</reference>
<accession>A0A4T0LHV0</accession>
<name>A0A4T0LHV0_WALIC</name>
<feature type="compositionally biased region" description="Low complexity" evidence="4">
    <location>
        <begin position="291"/>
        <end position="303"/>
    </location>
</feature>
<dbReference type="GO" id="GO:0005938">
    <property type="term" value="C:cell cortex"/>
    <property type="evidence" value="ECO:0007669"/>
    <property type="project" value="TreeGrafter"/>
</dbReference>
<evidence type="ECO:0000256" key="1">
    <source>
        <dbReference type="ARBA" id="ARBA00004245"/>
    </source>
</evidence>
<dbReference type="GO" id="GO:0030473">
    <property type="term" value="P:nuclear migration along microtubule"/>
    <property type="evidence" value="ECO:0007669"/>
    <property type="project" value="TreeGrafter"/>
</dbReference>
<dbReference type="GO" id="GO:0051293">
    <property type="term" value="P:establishment of spindle localization"/>
    <property type="evidence" value="ECO:0007669"/>
    <property type="project" value="TreeGrafter"/>
</dbReference>